<dbReference type="Gene3D" id="1.10.260.40">
    <property type="entry name" value="lambda repressor-like DNA-binding domains"/>
    <property type="match status" value="1"/>
</dbReference>
<dbReference type="GO" id="GO:0003677">
    <property type="term" value="F:DNA binding"/>
    <property type="evidence" value="ECO:0007669"/>
    <property type="project" value="InterPro"/>
</dbReference>
<dbReference type="Proteomes" id="UP000019183">
    <property type="component" value="Unassembled WGS sequence"/>
</dbReference>
<feature type="region of interest" description="Disordered" evidence="1">
    <location>
        <begin position="129"/>
        <end position="199"/>
    </location>
</feature>
<evidence type="ECO:0000259" key="2">
    <source>
        <dbReference type="PROSITE" id="PS50943"/>
    </source>
</evidence>
<sequence>MTIQYIKDEEGKDQYVVIPYSDYFRMRLALLEYDDEDENDWEDIPYESDIYDNVMLPGEVCDVMHKENVSLQAAWRILRGLSQQEVAAKLGISQSAVSQLEALDSRPQKRTRENWRRFTAVPRSKSASICRKRVNSTSPRPCRRSARPGVRERTLHKSSASDPGGLFACARRSYRNPARRSSSSPPGPGTYLLWKGCQT</sequence>
<dbReference type="eggNOG" id="COG1476">
    <property type="taxonomic scope" value="Bacteria"/>
</dbReference>
<dbReference type="InterPro" id="IPR001387">
    <property type="entry name" value="Cro/C1-type_HTH"/>
</dbReference>
<evidence type="ECO:0000313" key="3">
    <source>
        <dbReference type="EMBL" id="CDL10303.1"/>
    </source>
</evidence>
<dbReference type="CDD" id="cd00093">
    <property type="entry name" value="HTH_XRE"/>
    <property type="match status" value="1"/>
</dbReference>
<feature type="domain" description="HTH cro/C1-type" evidence="2">
    <location>
        <begin position="74"/>
        <end position="101"/>
    </location>
</feature>
<dbReference type="AlphaFoldDB" id="W1DLN5"/>
<organism evidence="3 4">
    <name type="scientific">Klebsiella pneumoniae IS43</name>
    <dbReference type="NCBI Taxonomy" id="1432552"/>
    <lineage>
        <taxon>Bacteria</taxon>
        <taxon>Pseudomonadati</taxon>
        <taxon>Pseudomonadota</taxon>
        <taxon>Gammaproteobacteria</taxon>
        <taxon>Enterobacterales</taxon>
        <taxon>Enterobacteriaceae</taxon>
        <taxon>Klebsiella/Raoultella group</taxon>
        <taxon>Klebsiella</taxon>
        <taxon>Klebsiella pneumoniae complex</taxon>
    </lineage>
</organism>
<keyword evidence="4" id="KW-1185">Reference proteome</keyword>
<reference evidence="3" key="1">
    <citation type="submission" date="2013-10" db="EMBL/GenBank/DDBJ databases">
        <title>Antibiotic resistance diversity of beta-lactamase producers in the General Hospital Vienna.</title>
        <authorList>
            <person name="Barisic I."/>
            <person name="Mitteregger D."/>
            <person name="Hirschl A.M."/>
            <person name="Noehammer C."/>
            <person name="Wiesinger-Mayr H."/>
        </authorList>
    </citation>
    <scope>NUCLEOTIDE SEQUENCE [LARGE SCALE GENOMIC DNA]</scope>
    <source>
        <strain evidence="3">IS43</strain>
    </source>
</reference>
<dbReference type="EMBL" id="CBWK010000470">
    <property type="protein sequence ID" value="CDL10303.1"/>
    <property type="molecule type" value="Genomic_DNA"/>
</dbReference>
<dbReference type="InterPro" id="IPR010982">
    <property type="entry name" value="Lambda_DNA-bd_dom_sf"/>
</dbReference>
<comment type="caution">
    <text evidence="3">The sequence shown here is derived from an EMBL/GenBank/DDBJ whole genome shotgun (WGS) entry which is preliminary data.</text>
</comment>
<dbReference type="PROSITE" id="PS50943">
    <property type="entry name" value="HTH_CROC1"/>
    <property type="match status" value="1"/>
</dbReference>
<dbReference type="Pfam" id="PF01381">
    <property type="entry name" value="HTH_3"/>
    <property type="match status" value="1"/>
</dbReference>
<evidence type="ECO:0000256" key="1">
    <source>
        <dbReference type="SAM" id="MobiDB-lite"/>
    </source>
</evidence>
<proteinExistence type="predicted"/>
<accession>W1DLN5</accession>
<protein>
    <submittedName>
        <fullName evidence="3">Transcriptional regulator, XRE family</fullName>
    </submittedName>
</protein>
<dbReference type="SUPFAM" id="SSF47413">
    <property type="entry name" value="lambda repressor-like DNA-binding domains"/>
    <property type="match status" value="1"/>
</dbReference>
<name>W1DLN5_KLEPN</name>
<evidence type="ECO:0000313" key="4">
    <source>
        <dbReference type="Proteomes" id="UP000019183"/>
    </source>
</evidence>